<feature type="transmembrane region" description="Helical" evidence="1">
    <location>
        <begin position="190"/>
        <end position="207"/>
    </location>
</feature>
<keyword evidence="1" id="KW-1133">Transmembrane helix</keyword>
<dbReference type="InterPro" id="IPR022266">
    <property type="entry name" value="DtrJ-like"/>
</dbReference>
<dbReference type="RefSeq" id="WP_220756942.1">
    <property type="nucleotide sequence ID" value="NZ_BPEU01000013.1"/>
</dbReference>
<keyword evidence="3" id="KW-1185">Reference proteome</keyword>
<proteinExistence type="predicted"/>
<feature type="transmembrane region" description="Helical" evidence="1">
    <location>
        <begin position="127"/>
        <end position="146"/>
    </location>
</feature>
<comment type="caution">
    <text evidence="2">The sequence shown here is derived from an EMBL/GenBank/DDBJ whole genome shotgun (WGS) entry which is preliminary data.</text>
</comment>
<dbReference type="Pfam" id="PF14348">
    <property type="entry name" value="DtrJ-like"/>
    <property type="match status" value="1"/>
</dbReference>
<evidence type="ECO:0000313" key="2">
    <source>
        <dbReference type="EMBL" id="GIU41068.1"/>
    </source>
</evidence>
<accession>A0ABQ4P0N5</accession>
<feature type="transmembrane region" description="Helical" evidence="1">
    <location>
        <begin position="12"/>
        <end position="32"/>
    </location>
</feature>
<gene>
    <name evidence="2" type="ORF">TUM3794_20640</name>
</gene>
<name>A0ABQ4P0N5_SHECO</name>
<keyword evidence="1" id="KW-0812">Transmembrane</keyword>
<evidence type="ECO:0000313" key="3">
    <source>
        <dbReference type="Proteomes" id="UP000773469"/>
    </source>
</evidence>
<evidence type="ECO:0008006" key="4">
    <source>
        <dbReference type="Google" id="ProtNLM"/>
    </source>
</evidence>
<organism evidence="2 3">
    <name type="scientific">Shewanella colwelliana</name>
    <name type="common">Alteromonas colwelliana</name>
    <dbReference type="NCBI Taxonomy" id="23"/>
    <lineage>
        <taxon>Bacteria</taxon>
        <taxon>Pseudomonadati</taxon>
        <taxon>Pseudomonadota</taxon>
        <taxon>Gammaproteobacteria</taxon>
        <taxon>Alteromonadales</taxon>
        <taxon>Shewanellaceae</taxon>
        <taxon>Shewanella</taxon>
    </lineage>
</organism>
<evidence type="ECO:0000256" key="1">
    <source>
        <dbReference type="SAM" id="Phobius"/>
    </source>
</evidence>
<dbReference type="EMBL" id="BPEU01000013">
    <property type="protein sequence ID" value="GIU41068.1"/>
    <property type="molecule type" value="Genomic_DNA"/>
</dbReference>
<dbReference type="Proteomes" id="UP000773469">
    <property type="component" value="Unassembled WGS sequence"/>
</dbReference>
<protein>
    <recommendedName>
        <fullName evidence="4">DUF4400 domain-containing protein</fullName>
    </recommendedName>
</protein>
<keyword evidence="1" id="KW-0472">Membrane</keyword>
<sequence>MAELVKEHGATKLFGVLLLIFTISLIVVLALVPSNKFQQQMETEVKALSLLLNDTRWGEVTNNVSLNYYKYYENSGLREKVDLTLTPKGDYKLKQIVKNYKGESVLQRAATNIHIMSYQIIYRVTVIQYWIWLMLPLLFAMIYEGYTARKIRLYEPEQISIKGSRLWTRSIVYLILISFTYLVLPNLLGQYAPWYPVATLFLTGYAIRNTVKNYMKVA</sequence>
<reference evidence="2 3" key="1">
    <citation type="submission" date="2021-05" db="EMBL/GenBank/DDBJ databases">
        <title>Molecular characterization for Shewanella algae harboring chromosomal blaOXA-55-like strains isolated from clinical and environment sample.</title>
        <authorList>
            <person name="Ohama Y."/>
            <person name="Aoki K."/>
            <person name="Harada S."/>
            <person name="Moriya K."/>
            <person name="Ishii Y."/>
            <person name="Tateda K."/>
        </authorList>
    </citation>
    <scope>NUCLEOTIDE SEQUENCE [LARGE SCALE GENOMIC DNA]</scope>
    <source>
        <strain evidence="2 3">MBTL60-118</strain>
    </source>
</reference>
<feature type="transmembrane region" description="Helical" evidence="1">
    <location>
        <begin position="166"/>
        <end position="184"/>
    </location>
</feature>